<evidence type="ECO:0000313" key="4">
    <source>
        <dbReference type="Proteomes" id="UP001250662"/>
    </source>
</evidence>
<dbReference type="Proteomes" id="UP001250662">
    <property type="component" value="Unassembled WGS sequence"/>
</dbReference>
<dbReference type="Gene3D" id="1.10.260.40">
    <property type="entry name" value="lambda repressor-like DNA-binding domains"/>
    <property type="match status" value="1"/>
</dbReference>
<dbReference type="SMART" id="SM00530">
    <property type="entry name" value="HTH_XRE"/>
    <property type="match status" value="1"/>
</dbReference>
<evidence type="ECO:0000259" key="2">
    <source>
        <dbReference type="PROSITE" id="PS50943"/>
    </source>
</evidence>
<comment type="caution">
    <text evidence="3">The sequence shown here is derived from an EMBL/GenBank/DDBJ whole genome shotgun (WGS) entry which is preliminary data.</text>
</comment>
<dbReference type="SUPFAM" id="SSF47413">
    <property type="entry name" value="lambda repressor-like DNA-binding domains"/>
    <property type="match status" value="1"/>
</dbReference>
<name>A0ABU3BIH5_9FLAO</name>
<organism evidence="3 4">
    <name type="scientific">Croceitalea vernalis</name>
    <dbReference type="NCBI Taxonomy" id="3075599"/>
    <lineage>
        <taxon>Bacteria</taxon>
        <taxon>Pseudomonadati</taxon>
        <taxon>Bacteroidota</taxon>
        <taxon>Flavobacteriia</taxon>
        <taxon>Flavobacteriales</taxon>
        <taxon>Flavobacteriaceae</taxon>
        <taxon>Croceitalea</taxon>
    </lineage>
</organism>
<dbReference type="PROSITE" id="PS50943">
    <property type="entry name" value="HTH_CROC1"/>
    <property type="match status" value="1"/>
</dbReference>
<sequence>MNDKSYNNYREASDKSLLEIIGKFVKSHRLNQNKSQNQVADTAGISRSTLSLLERGEKVRIDSLIQVLRVLDLLDVMDAFHISDEISPIAYAKLKKKQRKNASPQKVNKVNEEDLGW</sequence>
<dbReference type="Pfam" id="PF01381">
    <property type="entry name" value="HTH_3"/>
    <property type="match status" value="1"/>
</dbReference>
<accession>A0ABU3BIH5</accession>
<gene>
    <name evidence="3" type="ORF">RM520_09890</name>
</gene>
<feature type="domain" description="HTH cro/C1-type" evidence="2">
    <location>
        <begin position="25"/>
        <end position="77"/>
    </location>
</feature>
<protein>
    <submittedName>
        <fullName evidence="3">Helix-turn-helix transcriptional regulator</fullName>
    </submittedName>
</protein>
<feature type="region of interest" description="Disordered" evidence="1">
    <location>
        <begin position="97"/>
        <end position="117"/>
    </location>
</feature>
<proteinExistence type="predicted"/>
<dbReference type="CDD" id="cd00093">
    <property type="entry name" value="HTH_XRE"/>
    <property type="match status" value="1"/>
</dbReference>
<keyword evidence="4" id="KW-1185">Reference proteome</keyword>
<evidence type="ECO:0000313" key="3">
    <source>
        <dbReference type="EMBL" id="MDT0621940.1"/>
    </source>
</evidence>
<dbReference type="InterPro" id="IPR001387">
    <property type="entry name" value="Cro/C1-type_HTH"/>
</dbReference>
<dbReference type="RefSeq" id="WP_311385553.1">
    <property type="nucleotide sequence ID" value="NZ_JAVRHU010000002.1"/>
</dbReference>
<evidence type="ECO:0000256" key="1">
    <source>
        <dbReference type="SAM" id="MobiDB-lite"/>
    </source>
</evidence>
<dbReference type="EMBL" id="JAVRHU010000002">
    <property type="protein sequence ID" value="MDT0621940.1"/>
    <property type="molecule type" value="Genomic_DNA"/>
</dbReference>
<reference evidence="3 4" key="1">
    <citation type="submission" date="2023-09" db="EMBL/GenBank/DDBJ databases">
        <authorList>
            <person name="Rey-Velasco X."/>
        </authorList>
    </citation>
    <scope>NUCLEOTIDE SEQUENCE [LARGE SCALE GENOMIC DNA]</scope>
    <source>
        <strain evidence="3 4">P007</strain>
    </source>
</reference>
<dbReference type="InterPro" id="IPR010982">
    <property type="entry name" value="Lambda_DNA-bd_dom_sf"/>
</dbReference>